<protein>
    <submittedName>
        <fullName evidence="1">Uncharacterized protein</fullName>
    </submittedName>
</protein>
<dbReference type="EMBL" id="JXTB01000136">
    <property type="protein sequence ID" value="PON59847.1"/>
    <property type="molecule type" value="Genomic_DNA"/>
</dbReference>
<organism evidence="1 2">
    <name type="scientific">Parasponia andersonii</name>
    <name type="common">Sponia andersonii</name>
    <dbReference type="NCBI Taxonomy" id="3476"/>
    <lineage>
        <taxon>Eukaryota</taxon>
        <taxon>Viridiplantae</taxon>
        <taxon>Streptophyta</taxon>
        <taxon>Embryophyta</taxon>
        <taxon>Tracheophyta</taxon>
        <taxon>Spermatophyta</taxon>
        <taxon>Magnoliopsida</taxon>
        <taxon>eudicotyledons</taxon>
        <taxon>Gunneridae</taxon>
        <taxon>Pentapetalae</taxon>
        <taxon>rosids</taxon>
        <taxon>fabids</taxon>
        <taxon>Rosales</taxon>
        <taxon>Cannabaceae</taxon>
        <taxon>Parasponia</taxon>
    </lineage>
</organism>
<name>A0A2P5CFN3_PARAD</name>
<accession>A0A2P5CFN3</accession>
<proteinExistence type="predicted"/>
<evidence type="ECO:0000313" key="2">
    <source>
        <dbReference type="Proteomes" id="UP000237105"/>
    </source>
</evidence>
<keyword evidence="2" id="KW-1185">Reference proteome</keyword>
<dbReference type="Proteomes" id="UP000237105">
    <property type="component" value="Unassembled WGS sequence"/>
</dbReference>
<comment type="caution">
    <text evidence="1">The sequence shown here is derived from an EMBL/GenBank/DDBJ whole genome shotgun (WGS) entry which is preliminary data.</text>
</comment>
<gene>
    <name evidence="1" type="ORF">PanWU01x14_157420</name>
</gene>
<dbReference type="AlphaFoldDB" id="A0A2P5CFN3"/>
<evidence type="ECO:0000313" key="1">
    <source>
        <dbReference type="EMBL" id="PON59847.1"/>
    </source>
</evidence>
<reference evidence="2" key="1">
    <citation type="submission" date="2016-06" db="EMBL/GenBank/DDBJ databases">
        <title>Parallel loss of symbiosis genes in relatives of nitrogen-fixing non-legume Parasponia.</title>
        <authorList>
            <person name="Van Velzen R."/>
            <person name="Holmer R."/>
            <person name="Bu F."/>
            <person name="Rutten L."/>
            <person name="Van Zeijl A."/>
            <person name="Liu W."/>
            <person name="Santuari L."/>
            <person name="Cao Q."/>
            <person name="Sharma T."/>
            <person name="Shen D."/>
            <person name="Roswanjaya Y."/>
            <person name="Wardhani T."/>
            <person name="Kalhor M.S."/>
            <person name="Jansen J."/>
            <person name="Van den Hoogen J."/>
            <person name="Gungor B."/>
            <person name="Hartog M."/>
            <person name="Hontelez J."/>
            <person name="Verver J."/>
            <person name="Yang W.-C."/>
            <person name="Schijlen E."/>
            <person name="Repin R."/>
            <person name="Schilthuizen M."/>
            <person name="Schranz E."/>
            <person name="Heidstra R."/>
            <person name="Miyata K."/>
            <person name="Fedorova E."/>
            <person name="Kohlen W."/>
            <person name="Bisseling T."/>
            <person name="Smit S."/>
            <person name="Geurts R."/>
        </authorList>
    </citation>
    <scope>NUCLEOTIDE SEQUENCE [LARGE SCALE GENOMIC DNA]</scope>
    <source>
        <strain evidence="2">cv. WU1-14</strain>
    </source>
</reference>
<sequence length="119" mass="14249">MDEKCALVPPVACEGEDIVQHFTHQHWMQLVQESRLQEEIPAQFNQQMRLLEWEFLRKKDILEAEIEKCKKYCHASSKSEFVSICLNEALELKWKKACEDMFSQYRQESPTPRIRARMF</sequence>